<dbReference type="KEGG" id="scor:J3U87_28705"/>
<organism evidence="1 2">
    <name type="scientific">Sulfidibacter corallicola</name>
    <dbReference type="NCBI Taxonomy" id="2818388"/>
    <lineage>
        <taxon>Bacteria</taxon>
        <taxon>Pseudomonadati</taxon>
        <taxon>Acidobacteriota</taxon>
        <taxon>Holophagae</taxon>
        <taxon>Acanthopleuribacterales</taxon>
        <taxon>Acanthopleuribacteraceae</taxon>
        <taxon>Sulfidibacter</taxon>
    </lineage>
</organism>
<proteinExistence type="predicted"/>
<dbReference type="Pfam" id="PF04820">
    <property type="entry name" value="Trp_halogenase"/>
    <property type="match status" value="2"/>
</dbReference>
<dbReference type="Gene3D" id="3.50.50.60">
    <property type="entry name" value="FAD/NAD(P)-binding domain"/>
    <property type="match status" value="1"/>
</dbReference>
<dbReference type="AlphaFoldDB" id="A0A8A4TJC3"/>
<dbReference type="PANTHER" id="PTHR43747:SF1">
    <property type="entry name" value="SLR1998 PROTEIN"/>
    <property type="match status" value="1"/>
</dbReference>
<dbReference type="InterPro" id="IPR050816">
    <property type="entry name" value="Flavin-dep_Halogenase_NPB"/>
</dbReference>
<accession>A0A8A4TJC3</accession>
<dbReference type="SUPFAM" id="SSF51905">
    <property type="entry name" value="FAD/NAD(P)-binding domain"/>
    <property type="match status" value="1"/>
</dbReference>
<dbReference type="GO" id="GO:0004497">
    <property type="term" value="F:monooxygenase activity"/>
    <property type="evidence" value="ECO:0007669"/>
    <property type="project" value="InterPro"/>
</dbReference>
<dbReference type="PANTHER" id="PTHR43747">
    <property type="entry name" value="FAD-BINDING PROTEIN"/>
    <property type="match status" value="1"/>
</dbReference>
<dbReference type="Proteomes" id="UP000663929">
    <property type="component" value="Chromosome"/>
</dbReference>
<dbReference type="EMBL" id="CP071793">
    <property type="protein sequence ID" value="QTD49587.1"/>
    <property type="molecule type" value="Genomic_DNA"/>
</dbReference>
<gene>
    <name evidence="1" type="ORF">J3U87_28705</name>
</gene>
<reference evidence="1" key="1">
    <citation type="submission" date="2021-03" db="EMBL/GenBank/DDBJ databases">
        <title>Acanthopleuribacteraceae sp. M133.</title>
        <authorList>
            <person name="Wang G."/>
        </authorList>
    </citation>
    <scope>NUCLEOTIDE SEQUENCE</scope>
    <source>
        <strain evidence="1">M133</strain>
    </source>
</reference>
<evidence type="ECO:0000313" key="1">
    <source>
        <dbReference type="EMBL" id="QTD49587.1"/>
    </source>
</evidence>
<dbReference type="InterPro" id="IPR036188">
    <property type="entry name" value="FAD/NAD-bd_sf"/>
</dbReference>
<protein>
    <submittedName>
        <fullName evidence="1">Tryptophan 7-halogenase</fullName>
    </submittedName>
</protein>
<dbReference type="InterPro" id="IPR006905">
    <property type="entry name" value="Flavin_halogenase"/>
</dbReference>
<dbReference type="RefSeq" id="WP_237379218.1">
    <property type="nucleotide sequence ID" value="NZ_CP071793.1"/>
</dbReference>
<sequence length="418" mass="46753">MEHVFDVVIVGGGPAGCAAGIHLAKEGHRVAILEKARFPRYMVGESLIPYCYFPLERLGLLDKIEAAGFQAKHSVQFASTNGNCSQPFYFQQHMNHRAATTWQVDRAAFDQILLDHAREMGVQVFEETAARALIRDDAGSVIGVQARRGDEPLTFAATLTIDASGRDTFAMTKNQWRVRDPYLKKVAIWTYYEHAKRDTGLDEGATTIAYLPDKGWFWFLPLSKNLTSVGIVAEKDYLYAETRDPAAIFAREIENNLWIKDHLAGARVAGEYRVTGDYSYRSKHIAEDGLVLVGDAFAFLDPVFSSGLFLALVSGEMGGMAANEALRDGDVSASRFADYAESFIGGMEAFRKLVYLFYDHDFRFGHLVKRHPDRRPELTDCLIGNIFRDFDKLFQAMSEFAPLPEPLSHGRPLTAATR</sequence>
<keyword evidence="2" id="KW-1185">Reference proteome</keyword>
<dbReference type="PRINTS" id="PR00420">
    <property type="entry name" value="RNGMNOXGNASE"/>
</dbReference>
<evidence type="ECO:0000313" key="2">
    <source>
        <dbReference type="Proteomes" id="UP000663929"/>
    </source>
</evidence>
<name>A0A8A4TJC3_SULCO</name>